<sequence length="293" mass="31045">MSRKSWIQFGIVGFLWGIPYLLMKVAVADIPPPLIVAGRTLIGAAILIPIAMHKKTFMDAVRGIKYVLPYAFLEMVGPWILITNAEKEISSGLAGLLVATVPIFATIFTSLRGDHSVWERKRVLGIIIGFIGIIALVGIESITGSSNPKAIAMVILASMLYSYAVLMVTSNLPGVDGIAINGLAMAITCLFYTPIAIAMWPSNPVSTNAIAALVALGVFSTAIAFMLFFSVIIEIGAARGSLTTYVNTAVAVVLGIIILNEPITLGIIVGLPLVVLGSYFASRKTTLVVIAEP</sequence>
<feature type="domain" description="EamA" evidence="6">
    <location>
        <begin position="149"/>
        <end position="282"/>
    </location>
</feature>
<keyword evidence="3 5" id="KW-1133">Transmembrane helix</keyword>
<dbReference type="Pfam" id="PF00892">
    <property type="entry name" value="EamA"/>
    <property type="match status" value="2"/>
</dbReference>
<dbReference type="SUPFAM" id="SSF103481">
    <property type="entry name" value="Multidrug resistance efflux transporter EmrE"/>
    <property type="match status" value="2"/>
</dbReference>
<dbReference type="InterPro" id="IPR037185">
    <property type="entry name" value="EmrE-like"/>
</dbReference>
<accession>A0A6J6KWF1</accession>
<protein>
    <submittedName>
        <fullName evidence="7">Unannotated protein</fullName>
    </submittedName>
</protein>
<feature type="transmembrane region" description="Helical" evidence="5">
    <location>
        <begin position="89"/>
        <end position="111"/>
    </location>
</feature>
<evidence type="ECO:0000256" key="4">
    <source>
        <dbReference type="ARBA" id="ARBA00023136"/>
    </source>
</evidence>
<feature type="transmembrane region" description="Helical" evidence="5">
    <location>
        <begin position="64"/>
        <end position="83"/>
    </location>
</feature>
<organism evidence="7">
    <name type="scientific">freshwater metagenome</name>
    <dbReference type="NCBI Taxonomy" id="449393"/>
    <lineage>
        <taxon>unclassified sequences</taxon>
        <taxon>metagenomes</taxon>
        <taxon>ecological metagenomes</taxon>
    </lineage>
</organism>
<comment type="subcellular location">
    <subcellularLocation>
        <location evidence="1">Membrane</location>
        <topology evidence="1">Multi-pass membrane protein</topology>
    </subcellularLocation>
</comment>
<evidence type="ECO:0000256" key="5">
    <source>
        <dbReference type="SAM" id="Phobius"/>
    </source>
</evidence>
<feature type="transmembrane region" description="Helical" evidence="5">
    <location>
        <begin position="178"/>
        <end position="197"/>
    </location>
</feature>
<evidence type="ECO:0000256" key="1">
    <source>
        <dbReference type="ARBA" id="ARBA00004141"/>
    </source>
</evidence>
<evidence type="ECO:0000313" key="8">
    <source>
        <dbReference type="EMBL" id="CAB4840043.1"/>
    </source>
</evidence>
<feature type="transmembrane region" description="Helical" evidence="5">
    <location>
        <begin position="209"/>
        <end position="233"/>
    </location>
</feature>
<dbReference type="AlphaFoldDB" id="A0A6J6KWF1"/>
<dbReference type="PANTHER" id="PTHR32322:SF2">
    <property type="entry name" value="EAMA DOMAIN-CONTAINING PROTEIN"/>
    <property type="match status" value="1"/>
</dbReference>
<gene>
    <name evidence="7" type="ORF">UFOPK2265_00232</name>
    <name evidence="8" type="ORF">UFOPK3255_00167</name>
</gene>
<reference evidence="7" key="1">
    <citation type="submission" date="2020-05" db="EMBL/GenBank/DDBJ databases">
        <authorList>
            <person name="Chiriac C."/>
            <person name="Salcher M."/>
            <person name="Ghai R."/>
            <person name="Kavagutti S V."/>
        </authorList>
    </citation>
    <scope>NUCLEOTIDE SEQUENCE</scope>
</reference>
<dbReference type="PANTHER" id="PTHR32322">
    <property type="entry name" value="INNER MEMBRANE TRANSPORTER"/>
    <property type="match status" value="1"/>
</dbReference>
<evidence type="ECO:0000256" key="3">
    <source>
        <dbReference type="ARBA" id="ARBA00022989"/>
    </source>
</evidence>
<feature type="domain" description="EamA" evidence="6">
    <location>
        <begin position="11"/>
        <end position="136"/>
    </location>
</feature>
<dbReference type="InterPro" id="IPR000620">
    <property type="entry name" value="EamA_dom"/>
</dbReference>
<feature type="transmembrane region" description="Helical" evidence="5">
    <location>
        <begin position="123"/>
        <end position="144"/>
    </location>
</feature>
<keyword evidence="4 5" id="KW-0472">Membrane</keyword>
<proteinExistence type="predicted"/>
<dbReference type="InterPro" id="IPR050638">
    <property type="entry name" value="AA-Vitamin_Transporters"/>
</dbReference>
<feature type="transmembrane region" description="Helical" evidence="5">
    <location>
        <begin position="240"/>
        <end position="259"/>
    </location>
</feature>
<feature type="transmembrane region" description="Helical" evidence="5">
    <location>
        <begin position="7"/>
        <end position="27"/>
    </location>
</feature>
<evidence type="ECO:0000256" key="2">
    <source>
        <dbReference type="ARBA" id="ARBA00022692"/>
    </source>
</evidence>
<feature type="transmembrane region" description="Helical" evidence="5">
    <location>
        <begin position="33"/>
        <end position="52"/>
    </location>
</feature>
<dbReference type="GO" id="GO:0016020">
    <property type="term" value="C:membrane"/>
    <property type="evidence" value="ECO:0007669"/>
    <property type="project" value="UniProtKB-SubCell"/>
</dbReference>
<evidence type="ECO:0000259" key="6">
    <source>
        <dbReference type="Pfam" id="PF00892"/>
    </source>
</evidence>
<feature type="transmembrane region" description="Helical" evidence="5">
    <location>
        <begin position="150"/>
        <end position="166"/>
    </location>
</feature>
<dbReference type="EMBL" id="CAFAZY010000010">
    <property type="protein sequence ID" value="CAB4840043.1"/>
    <property type="molecule type" value="Genomic_DNA"/>
</dbReference>
<name>A0A6J6KWF1_9ZZZZ</name>
<keyword evidence="2 5" id="KW-0812">Transmembrane</keyword>
<dbReference type="EMBL" id="CAEZWP010000005">
    <property type="protein sequence ID" value="CAB4652425.1"/>
    <property type="molecule type" value="Genomic_DNA"/>
</dbReference>
<evidence type="ECO:0000313" key="7">
    <source>
        <dbReference type="EMBL" id="CAB4652425.1"/>
    </source>
</evidence>
<feature type="transmembrane region" description="Helical" evidence="5">
    <location>
        <begin position="265"/>
        <end position="282"/>
    </location>
</feature>